<keyword evidence="2" id="KW-0378">Hydrolase</keyword>
<proteinExistence type="predicted"/>
<evidence type="ECO:0000313" key="5">
    <source>
        <dbReference type="Proteomes" id="UP000199337"/>
    </source>
</evidence>
<dbReference type="InterPro" id="IPR002641">
    <property type="entry name" value="PNPLA_dom"/>
</dbReference>
<dbReference type="GO" id="GO:0016787">
    <property type="term" value="F:hydrolase activity"/>
    <property type="evidence" value="ECO:0007669"/>
    <property type="project" value="UniProtKB-UniRule"/>
</dbReference>
<dbReference type="RefSeq" id="WP_165613495.1">
    <property type="nucleotide sequence ID" value="NZ_FOOX01000008.1"/>
</dbReference>
<dbReference type="EMBL" id="FOOX01000008">
    <property type="protein sequence ID" value="SFG70691.1"/>
    <property type="molecule type" value="Genomic_DNA"/>
</dbReference>
<dbReference type="Proteomes" id="UP000199337">
    <property type="component" value="Unassembled WGS sequence"/>
</dbReference>
<feature type="active site" description="Nucleophile" evidence="2">
    <location>
        <position position="44"/>
    </location>
</feature>
<sequence length="302" mass="33401">MAKFRIISFDGGGIRGALTASLVKKINDLFPDFIDKADMFAGTSTGAFIALGLAAGLKAEKLVDLYSVKNGRYIFNPRYCDLYRPKYNNYHLKKLLKEVFGTELKIKDLDRFVLVPSFRVNGYGSTLFWSPVFFNNFMGSGTTDATVIDVALSSSAAPTYFPSYENRIDGGVIANNPSMAAIAAATDRYLGGRKIEDIYLLSIGTGFNCYGINYNTAGWGKLQWLLCPSPPAPIITVITDGVSDAYALFSHQMLGYRYKRLNPALSRPVGLDSYNKIPMLVELAHNYDLGPTIAWLKNNWLD</sequence>
<dbReference type="STRING" id="341036.SAMN05660649_02440"/>
<dbReference type="Pfam" id="PF01734">
    <property type="entry name" value="Patatin"/>
    <property type="match status" value="1"/>
</dbReference>
<dbReference type="PROSITE" id="PS51635">
    <property type="entry name" value="PNPLA"/>
    <property type="match status" value="1"/>
</dbReference>
<dbReference type="PANTHER" id="PTHR24138:SF10">
    <property type="entry name" value="PHOSPHOLIPASE A2"/>
    <property type="match status" value="1"/>
</dbReference>
<dbReference type="InterPro" id="IPR016035">
    <property type="entry name" value="Acyl_Trfase/lysoPLipase"/>
</dbReference>
<keyword evidence="5" id="KW-1185">Reference proteome</keyword>
<dbReference type="AlphaFoldDB" id="A0A1I2U7U9"/>
<gene>
    <name evidence="4" type="ORF">SAMN05660649_02440</name>
</gene>
<feature type="short sequence motif" description="GXSXG" evidence="2">
    <location>
        <begin position="42"/>
        <end position="46"/>
    </location>
</feature>
<evidence type="ECO:0000256" key="1">
    <source>
        <dbReference type="ARBA" id="ARBA00023098"/>
    </source>
</evidence>
<protein>
    <submittedName>
        <fullName evidence="4">Patatin-like phospholipase</fullName>
    </submittedName>
</protein>
<dbReference type="Gene3D" id="3.40.1090.10">
    <property type="entry name" value="Cytosolic phospholipase A2 catalytic domain"/>
    <property type="match status" value="1"/>
</dbReference>
<dbReference type="InterPro" id="IPR047156">
    <property type="entry name" value="Teg/CotR/CapV-like"/>
</dbReference>
<dbReference type="PANTHER" id="PTHR24138">
    <property type="entry name" value="INTRACELLLAR PHOSPHOLIPASE A FAMILY"/>
    <property type="match status" value="1"/>
</dbReference>
<reference evidence="5" key="1">
    <citation type="submission" date="2016-10" db="EMBL/GenBank/DDBJ databases">
        <authorList>
            <person name="Varghese N."/>
            <person name="Submissions S."/>
        </authorList>
    </citation>
    <scope>NUCLEOTIDE SEQUENCE [LARGE SCALE GENOMIC DNA]</scope>
    <source>
        <strain evidence="5">DSM 17038</strain>
    </source>
</reference>
<dbReference type="SUPFAM" id="SSF52151">
    <property type="entry name" value="FabD/lysophospholipase-like"/>
    <property type="match status" value="1"/>
</dbReference>
<evidence type="ECO:0000256" key="2">
    <source>
        <dbReference type="PROSITE-ProRule" id="PRU01161"/>
    </source>
</evidence>
<keyword evidence="2" id="KW-0442">Lipid degradation</keyword>
<evidence type="ECO:0000313" key="4">
    <source>
        <dbReference type="EMBL" id="SFG70691.1"/>
    </source>
</evidence>
<evidence type="ECO:0000259" key="3">
    <source>
        <dbReference type="PROSITE" id="PS51635"/>
    </source>
</evidence>
<feature type="active site" description="Proton acceptor" evidence="2">
    <location>
        <position position="169"/>
    </location>
</feature>
<organism evidence="4 5">
    <name type="scientific">Desulfotruncus arcticus DSM 17038</name>
    <dbReference type="NCBI Taxonomy" id="1121424"/>
    <lineage>
        <taxon>Bacteria</taxon>
        <taxon>Bacillati</taxon>
        <taxon>Bacillota</taxon>
        <taxon>Clostridia</taxon>
        <taxon>Eubacteriales</taxon>
        <taxon>Desulfallaceae</taxon>
        <taxon>Desulfotruncus</taxon>
    </lineage>
</organism>
<keyword evidence="1 2" id="KW-0443">Lipid metabolism</keyword>
<feature type="short sequence motif" description="DGA/G" evidence="2">
    <location>
        <begin position="169"/>
        <end position="171"/>
    </location>
</feature>
<accession>A0A1I2U7U9</accession>
<feature type="domain" description="PNPLA" evidence="3">
    <location>
        <begin position="7"/>
        <end position="182"/>
    </location>
</feature>
<name>A0A1I2U7U9_9FIRM</name>
<dbReference type="GO" id="GO:0016042">
    <property type="term" value="P:lipid catabolic process"/>
    <property type="evidence" value="ECO:0007669"/>
    <property type="project" value="UniProtKB-UniRule"/>
</dbReference>
<feature type="short sequence motif" description="GXGXXG" evidence="2">
    <location>
        <begin position="11"/>
        <end position="16"/>
    </location>
</feature>